<dbReference type="InterPro" id="IPR046335">
    <property type="entry name" value="LacI/GalR-like_sensor"/>
</dbReference>
<dbReference type="SUPFAM" id="SSF53822">
    <property type="entry name" value="Periplasmic binding protein-like I"/>
    <property type="match status" value="1"/>
</dbReference>
<keyword evidence="3" id="KW-0804">Transcription</keyword>
<dbReference type="PROSITE" id="PS50932">
    <property type="entry name" value="HTH_LACI_2"/>
    <property type="match status" value="1"/>
</dbReference>
<protein>
    <submittedName>
        <fullName evidence="5">Substrate-binding domain-containing protein</fullName>
    </submittedName>
</protein>
<evidence type="ECO:0000256" key="1">
    <source>
        <dbReference type="ARBA" id="ARBA00023015"/>
    </source>
</evidence>
<dbReference type="InterPro" id="IPR000843">
    <property type="entry name" value="HTH_LacI"/>
</dbReference>
<dbReference type="InterPro" id="IPR028082">
    <property type="entry name" value="Peripla_BP_I"/>
</dbReference>
<feature type="domain" description="HTH lacI-type" evidence="4">
    <location>
        <begin position="6"/>
        <end position="51"/>
    </location>
</feature>
<organism evidence="5">
    <name type="scientific">Vibrio chaetopteri</name>
    <dbReference type="NCBI Taxonomy" id="3016528"/>
    <lineage>
        <taxon>Bacteria</taxon>
        <taxon>Pseudomonadati</taxon>
        <taxon>Pseudomonadota</taxon>
        <taxon>Gammaproteobacteria</taxon>
        <taxon>Vibrionales</taxon>
        <taxon>Vibrionaceae</taxon>
        <taxon>Vibrio</taxon>
    </lineage>
</organism>
<sequence length="347" mass="37772">MPSSKPTLNDIALAASVSISTLNRYIHQRGFVSRDKQLKIQKAMATLGYQPKPTKYKVTDKLNYLVGVLSPYALCPHSNAILSGLEGELGKYQLSPVVMIGNWNNAQELTRVKQLIHQGVDALVVIGSSLTAPQLTDIALQLPIITIGGHDIKHPNIHCISNSGLVGGYMATNHLLRLGHTDIVYLSGLVFHPDSQQRLLGYKQALDKAGIDYCPERVVNGKFDVASGRDAVRKLLCQGVQFTAIFAANDQMAFGAISALKEAGIQIPHQVSVVGFDDHEVSAVFTPALTTLRQPSLQSGRLAATQVASALGLFVEEEYQTSEDDFVRLIIRDSCDENNKIKDEKKG</sequence>
<keyword evidence="2" id="KW-0238">DNA-binding</keyword>
<accession>A0AAU8BGL9</accession>
<evidence type="ECO:0000313" key="5">
    <source>
        <dbReference type="EMBL" id="XCD14933.1"/>
    </source>
</evidence>
<evidence type="ECO:0000256" key="2">
    <source>
        <dbReference type="ARBA" id="ARBA00023125"/>
    </source>
</evidence>
<keyword evidence="1" id="KW-0805">Transcription regulation</keyword>
<dbReference type="PANTHER" id="PTHR30146:SF109">
    <property type="entry name" value="HTH-TYPE TRANSCRIPTIONAL REGULATOR GALS"/>
    <property type="match status" value="1"/>
</dbReference>
<dbReference type="InterPro" id="IPR010982">
    <property type="entry name" value="Lambda_DNA-bd_dom_sf"/>
</dbReference>
<gene>
    <name evidence="5" type="ORF">PG915_10000</name>
</gene>
<dbReference type="RefSeq" id="WP_353496401.1">
    <property type="nucleotide sequence ID" value="NZ_CP115920.1"/>
</dbReference>
<name>A0AAU8BGL9_9VIBR</name>
<dbReference type="CDD" id="cd01392">
    <property type="entry name" value="HTH_LacI"/>
    <property type="match status" value="1"/>
</dbReference>
<reference evidence="5" key="1">
    <citation type="submission" date="2023-01" db="EMBL/GenBank/DDBJ databases">
        <title>Vibrio sp. CB1-14 genome sequencing.</title>
        <authorList>
            <person name="Otstavnykh N."/>
            <person name="Isaeva M."/>
            <person name="Meleshko D."/>
        </authorList>
    </citation>
    <scope>NUCLEOTIDE SEQUENCE</scope>
    <source>
        <strain evidence="5">CB1-14</strain>
    </source>
</reference>
<proteinExistence type="predicted"/>
<dbReference type="Gene3D" id="3.40.50.2300">
    <property type="match status" value="2"/>
</dbReference>
<evidence type="ECO:0000256" key="3">
    <source>
        <dbReference type="ARBA" id="ARBA00023163"/>
    </source>
</evidence>
<dbReference type="KEGG" id="vck:PG915_10000"/>
<dbReference type="Pfam" id="PF00356">
    <property type="entry name" value="LacI"/>
    <property type="match status" value="1"/>
</dbReference>
<dbReference type="Pfam" id="PF13377">
    <property type="entry name" value="Peripla_BP_3"/>
    <property type="match status" value="1"/>
</dbReference>
<dbReference type="SUPFAM" id="SSF47413">
    <property type="entry name" value="lambda repressor-like DNA-binding domains"/>
    <property type="match status" value="1"/>
</dbReference>
<dbReference type="GO" id="GO:0003700">
    <property type="term" value="F:DNA-binding transcription factor activity"/>
    <property type="evidence" value="ECO:0007669"/>
    <property type="project" value="TreeGrafter"/>
</dbReference>
<dbReference type="EMBL" id="CP115920">
    <property type="protein sequence ID" value="XCD14933.1"/>
    <property type="molecule type" value="Genomic_DNA"/>
</dbReference>
<dbReference type="SMART" id="SM00354">
    <property type="entry name" value="HTH_LACI"/>
    <property type="match status" value="1"/>
</dbReference>
<dbReference type="PANTHER" id="PTHR30146">
    <property type="entry name" value="LACI-RELATED TRANSCRIPTIONAL REPRESSOR"/>
    <property type="match status" value="1"/>
</dbReference>
<dbReference type="GO" id="GO:0000976">
    <property type="term" value="F:transcription cis-regulatory region binding"/>
    <property type="evidence" value="ECO:0007669"/>
    <property type="project" value="TreeGrafter"/>
</dbReference>
<evidence type="ECO:0000259" key="4">
    <source>
        <dbReference type="PROSITE" id="PS50932"/>
    </source>
</evidence>
<dbReference type="Gene3D" id="1.10.260.40">
    <property type="entry name" value="lambda repressor-like DNA-binding domains"/>
    <property type="match status" value="1"/>
</dbReference>
<dbReference type="AlphaFoldDB" id="A0AAU8BGL9"/>